<evidence type="ECO:0000313" key="21">
    <source>
        <dbReference type="EMBL" id="AAI66854.1"/>
    </source>
</evidence>
<dbReference type="SMR" id="B2RYP5"/>
<evidence type="ECO:0000256" key="8">
    <source>
        <dbReference type="ARBA" id="ARBA00022801"/>
    </source>
</evidence>
<comment type="cofactor">
    <cofactor evidence="1">
        <name>Mn(2+)</name>
        <dbReference type="ChEBI" id="CHEBI:29035"/>
    </cofactor>
</comment>
<protein>
    <recommendedName>
        <fullName evidence="16">Protein phosphatase 1F</fullName>
        <ecNumber evidence="4">3.1.3.16</ecNumber>
    </recommendedName>
    <alternativeName>
        <fullName evidence="17">Ca(2+)/calmodulin-dependent protein kinase phosphatase</fullName>
    </alternativeName>
</protein>
<dbReference type="GO" id="GO:0051224">
    <property type="term" value="P:negative regulation of protein transport"/>
    <property type="evidence" value="ECO:0007669"/>
    <property type="project" value="Ensembl"/>
</dbReference>
<dbReference type="HOGENOM" id="CLU_013173_15_0_1"/>
<dbReference type="KEGG" id="rno:287931"/>
<dbReference type="GO" id="GO:0045927">
    <property type="term" value="P:positive regulation of growth"/>
    <property type="evidence" value="ECO:0007669"/>
    <property type="project" value="Ensembl"/>
</dbReference>
<dbReference type="OMA" id="DEMFLFK"/>
<dbReference type="RefSeq" id="XP_006248736.1">
    <property type="nucleotide sequence ID" value="XM_006248674.4"/>
</dbReference>
<evidence type="ECO:0000313" key="23">
    <source>
        <dbReference type="RGD" id="631363"/>
    </source>
</evidence>
<comment type="cofactor">
    <cofactor evidence="2">
        <name>Mg(2+)</name>
        <dbReference type="ChEBI" id="CHEBI:18420"/>
    </cofactor>
</comment>
<dbReference type="EMBL" id="BC166854">
    <property type="protein sequence ID" value="AAI66854.1"/>
    <property type="molecule type" value="mRNA"/>
</dbReference>
<dbReference type="SMART" id="SM00332">
    <property type="entry name" value="PP2Cc"/>
    <property type="match status" value="1"/>
</dbReference>
<dbReference type="GO" id="GO:0046872">
    <property type="term" value="F:metal ion binding"/>
    <property type="evidence" value="ECO:0007669"/>
    <property type="project" value="UniProtKB-KW"/>
</dbReference>
<dbReference type="InterPro" id="IPR001932">
    <property type="entry name" value="PPM-type_phosphatase-like_dom"/>
</dbReference>
<evidence type="ECO:0000256" key="4">
    <source>
        <dbReference type="ARBA" id="ARBA00013081"/>
    </source>
</evidence>
<feature type="region of interest" description="Disordered" evidence="19">
    <location>
        <begin position="420"/>
        <end position="450"/>
    </location>
</feature>
<dbReference type="CTD" id="9647"/>
<evidence type="ECO:0000256" key="2">
    <source>
        <dbReference type="ARBA" id="ARBA00001946"/>
    </source>
</evidence>
<dbReference type="GO" id="GO:0071466">
    <property type="term" value="P:cellular response to xenobiotic stimulus"/>
    <property type="evidence" value="ECO:0007669"/>
    <property type="project" value="Ensembl"/>
</dbReference>
<keyword evidence="9" id="KW-0460">Magnesium</keyword>
<evidence type="ECO:0000256" key="13">
    <source>
        <dbReference type="ARBA" id="ARBA00048336"/>
    </source>
</evidence>
<feature type="domain" description="PPM-type phosphatase" evidence="20">
    <location>
        <begin position="152"/>
        <end position="409"/>
    </location>
</feature>
<evidence type="ECO:0000256" key="7">
    <source>
        <dbReference type="ARBA" id="ARBA00022723"/>
    </source>
</evidence>
<dbReference type="SUPFAM" id="SSF81606">
    <property type="entry name" value="PP2C-like"/>
    <property type="match status" value="1"/>
</dbReference>
<dbReference type="GO" id="GO:0032991">
    <property type="term" value="C:protein-containing complex"/>
    <property type="evidence" value="ECO:0007669"/>
    <property type="project" value="Ensembl"/>
</dbReference>
<dbReference type="RefSeq" id="NP_786931.1">
    <property type="nucleotide sequence ID" value="NM_175755.2"/>
</dbReference>
<evidence type="ECO:0000256" key="9">
    <source>
        <dbReference type="ARBA" id="ARBA00022842"/>
    </source>
</evidence>
<dbReference type="GO" id="GO:0051894">
    <property type="term" value="P:positive regulation of focal adhesion assembly"/>
    <property type="evidence" value="ECO:0007669"/>
    <property type="project" value="Ensembl"/>
</dbReference>
<dbReference type="GO" id="GO:0006915">
    <property type="term" value="P:apoptotic process"/>
    <property type="evidence" value="ECO:0007669"/>
    <property type="project" value="UniProtKB-KW"/>
</dbReference>
<evidence type="ECO:0000256" key="12">
    <source>
        <dbReference type="ARBA" id="ARBA00047761"/>
    </source>
</evidence>
<comment type="function">
    <text evidence="14">Dephosphorylates and concomitantly deactivates CaM-kinase II activated upon autophosphorylation, and CaM-kinases IV and I activated upon phosphorylation by CaM-kinase kinase. Promotes apoptosis.</text>
</comment>
<dbReference type="PANTHER" id="PTHR13832">
    <property type="entry name" value="PROTEIN PHOSPHATASE 2C"/>
    <property type="match status" value="1"/>
</dbReference>
<dbReference type="EMBL" id="CH473999">
    <property type="protein sequence ID" value="EDL77866.1"/>
    <property type="molecule type" value="Genomic_DNA"/>
</dbReference>
<evidence type="ECO:0000256" key="14">
    <source>
        <dbReference type="ARBA" id="ARBA00056926"/>
    </source>
</evidence>
<keyword evidence="7" id="KW-0479">Metal-binding</keyword>
<keyword evidence="6" id="KW-0053">Apoptosis</keyword>
<dbReference type="GO" id="GO:0010634">
    <property type="term" value="P:positive regulation of epithelial cell migration"/>
    <property type="evidence" value="ECO:0007669"/>
    <property type="project" value="Ensembl"/>
</dbReference>
<gene>
    <name evidence="21 23" type="primary">Ppm1f</name>
    <name evidence="22" type="ORF">rCG_36505</name>
</gene>
<dbReference type="ExpressionAtlas" id="B2RYP5">
    <property type="expression patterns" value="baseline and differential"/>
</dbReference>
<sequence length="450" mass="49165">MASGAPQNSSQMACDGEIPGFLDTLLQDFPAPLSLESPLPWKVPGTVLGQEEVEAELTELAMGFLGSRNAPPAVAAAVTHEAISQLLQTDLSEFKRLPEQEEEEEEEEERVLTTLLDAKGLSRSFFNCLWEVCSQWQKRVPLTAQAPQRKWLVSIHAIRNTRRKMEDRHVSLPAFNHLFGLSDSVHRAYFAVFDGHGGVDAARYASVHVHTNASHQPELLTDPAAALKEAFRHTDQMFLQKAKRERLQSGTTGVCALITGAALHVAWLGDSQVILVQQGQVVKLMEPHKPERQDEKSRIEALGGFVSLMDCWRVNGTLAVSRAIGDVFQKPYVSGEADAASRELTGLEDYLLLACDGFFDVVPHHEIPGLVHGHLLRQKGSGMHVAEELVAVARDRGSHDNITVMVVFLRDPLELLEGGGQGAGGAQADVGSQDLSTGLSELEINTSQRS</sequence>
<keyword evidence="10 18" id="KW-0904">Protein phosphatase</keyword>
<evidence type="ECO:0000256" key="16">
    <source>
        <dbReference type="ARBA" id="ARBA00070217"/>
    </source>
</evidence>
<evidence type="ECO:0000256" key="19">
    <source>
        <dbReference type="SAM" id="MobiDB-lite"/>
    </source>
</evidence>
<dbReference type="CDD" id="cd00143">
    <property type="entry name" value="PP2Cc"/>
    <property type="match status" value="1"/>
</dbReference>
<evidence type="ECO:0000256" key="15">
    <source>
        <dbReference type="ARBA" id="ARBA00062034"/>
    </source>
</evidence>
<evidence type="ECO:0000256" key="1">
    <source>
        <dbReference type="ARBA" id="ARBA00001936"/>
    </source>
</evidence>
<keyword evidence="8 18" id="KW-0378">Hydrolase</keyword>
<comment type="similarity">
    <text evidence="3 18">Belongs to the PP2C family.</text>
</comment>
<dbReference type="InterPro" id="IPR036457">
    <property type="entry name" value="PPM-type-like_dom_sf"/>
</dbReference>
<dbReference type="GO" id="GO:0005829">
    <property type="term" value="C:cytosol"/>
    <property type="evidence" value="ECO:0007669"/>
    <property type="project" value="Ensembl"/>
</dbReference>
<dbReference type="PROSITE" id="PS01032">
    <property type="entry name" value="PPM_1"/>
    <property type="match status" value="1"/>
</dbReference>
<dbReference type="GO" id="GO:0008138">
    <property type="term" value="F:protein tyrosine/serine/threonine phosphatase activity"/>
    <property type="evidence" value="ECO:0007669"/>
    <property type="project" value="Ensembl"/>
</dbReference>
<dbReference type="PANTHER" id="PTHR13832:SF233">
    <property type="entry name" value="PROTEIN PHOSPHATASE 1F"/>
    <property type="match status" value="1"/>
</dbReference>
<organism evidence="21">
    <name type="scientific">Rattus norvegicus</name>
    <name type="common">Rat</name>
    <dbReference type="NCBI Taxonomy" id="10116"/>
    <lineage>
        <taxon>Eukaryota</taxon>
        <taxon>Metazoa</taxon>
        <taxon>Chordata</taxon>
        <taxon>Craniata</taxon>
        <taxon>Vertebrata</taxon>
        <taxon>Euteleostomi</taxon>
        <taxon>Mammalia</taxon>
        <taxon>Eutheria</taxon>
        <taxon>Euarchontoglires</taxon>
        <taxon>Glires</taxon>
        <taxon>Rodentia</taxon>
        <taxon>Myomorpha</taxon>
        <taxon>Muroidea</taxon>
        <taxon>Muridae</taxon>
        <taxon>Murinae</taxon>
        <taxon>Rattus</taxon>
    </lineage>
</organism>
<dbReference type="Pfam" id="PF00481">
    <property type="entry name" value="PP2C"/>
    <property type="match status" value="1"/>
</dbReference>
<dbReference type="PROSITE" id="PS51746">
    <property type="entry name" value="PPM_2"/>
    <property type="match status" value="1"/>
</dbReference>
<dbReference type="Gene3D" id="3.60.40.10">
    <property type="entry name" value="PPM-type phosphatase domain"/>
    <property type="match status" value="1"/>
</dbReference>
<keyword evidence="5" id="KW-0597">Phosphoprotein</keyword>
<dbReference type="GO" id="GO:0051496">
    <property type="term" value="P:positive regulation of stress fiber assembly"/>
    <property type="evidence" value="ECO:0007669"/>
    <property type="project" value="Ensembl"/>
</dbReference>
<comment type="subunit">
    <text evidence="15">Associates with FEM1B.</text>
</comment>
<evidence type="ECO:0000256" key="11">
    <source>
        <dbReference type="ARBA" id="ARBA00023211"/>
    </source>
</evidence>
<reference evidence="22" key="2">
    <citation type="journal article" date="2005" name="Genome Res.">
        <title>Gene and alternative splicing annotation with AIR.</title>
        <authorList>
            <person name="Florea L."/>
            <person name="Di Francesco V."/>
            <person name="Miller J."/>
            <person name="Turner R."/>
            <person name="Yao A."/>
            <person name="Harris M."/>
            <person name="Walenz B."/>
            <person name="Mobarry C."/>
            <person name="Merkulov G.V."/>
            <person name="Charlab R."/>
            <person name="Dew I."/>
            <person name="Deng Z."/>
            <person name="Istrail S."/>
            <person name="Li P."/>
            <person name="Sutton G."/>
        </authorList>
    </citation>
    <scope>NUCLEOTIDE SEQUENCE</scope>
    <source>
        <strain evidence="22">BN</strain>
    </source>
</reference>
<dbReference type="InterPro" id="IPR000222">
    <property type="entry name" value="PP2C_BS"/>
</dbReference>
<comment type="catalytic activity">
    <reaction evidence="12">
        <text>O-phospho-L-seryl-[protein] + H2O = L-seryl-[protein] + phosphate</text>
        <dbReference type="Rhea" id="RHEA:20629"/>
        <dbReference type="Rhea" id="RHEA-COMP:9863"/>
        <dbReference type="Rhea" id="RHEA-COMP:11604"/>
        <dbReference type="ChEBI" id="CHEBI:15377"/>
        <dbReference type="ChEBI" id="CHEBI:29999"/>
        <dbReference type="ChEBI" id="CHEBI:43474"/>
        <dbReference type="ChEBI" id="CHEBI:83421"/>
        <dbReference type="EC" id="3.1.3.16"/>
    </reaction>
</comment>
<dbReference type="AlphaFoldDB" id="B2RYP5"/>
<keyword evidence="11" id="KW-0464">Manganese</keyword>
<dbReference type="EC" id="3.1.3.16" evidence="4"/>
<evidence type="ECO:0000256" key="17">
    <source>
        <dbReference type="ARBA" id="ARBA00078783"/>
    </source>
</evidence>
<dbReference type="GeneID" id="287931"/>
<dbReference type="FunFam" id="3.60.40.10:FF:000032">
    <property type="entry name" value="Protein phosphatase, Mg2+/Mn2+-dependent, 1F"/>
    <property type="match status" value="1"/>
</dbReference>
<dbReference type="RefSeq" id="XP_038943992.1">
    <property type="nucleotide sequence ID" value="XM_039088064.2"/>
</dbReference>
<dbReference type="GO" id="GO:0050921">
    <property type="term" value="P:positive regulation of chemotaxis"/>
    <property type="evidence" value="ECO:0007669"/>
    <property type="project" value="Ensembl"/>
</dbReference>
<evidence type="ECO:0000256" key="5">
    <source>
        <dbReference type="ARBA" id="ARBA00022553"/>
    </source>
</evidence>
<feature type="compositionally biased region" description="Polar residues" evidence="19">
    <location>
        <begin position="433"/>
        <end position="450"/>
    </location>
</feature>
<evidence type="ECO:0000256" key="6">
    <source>
        <dbReference type="ARBA" id="ARBA00022703"/>
    </source>
</evidence>
<dbReference type="RGD" id="631363">
    <property type="gene designation" value="Ppm1f"/>
</dbReference>
<dbReference type="OrthoDB" id="10264738at2759"/>
<dbReference type="GO" id="GO:0010628">
    <property type="term" value="P:positive regulation of gene expression"/>
    <property type="evidence" value="ECO:0007669"/>
    <property type="project" value="Ensembl"/>
</dbReference>
<dbReference type="InterPro" id="IPR015655">
    <property type="entry name" value="PP2C"/>
</dbReference>
<dbReference type="GO" id="GO:2000048">
    <property type="term" value="P:negative regulation of cell-cell adhesion mediated by cadherin"/>
    <property type="evidence" value="ECO:0007669"/>
    <property type="project" value="Ensembl"/>
</dbReference>
<dbReference type="GO" id="GO:0045892">
    <property type="term" value="P:negative regulation of DNA-templated transcription"/>
    <property type="evidence" value="ECO:0007669"/>
    <property type="project" value="Ensembl"/>
</dbReference>
<evidence type="ECO:0000256" key="10">
    <source>
        <dbReference type="ARBA" id="ARBA00022912"/>
    </source>
</evidence>
<proteinExistence type="evidence at transcript level"/>
<dbReference type="GO" id="GO:0035556">
    <property type="term" value="P:intracellular signal transduction"/>
    <property type="evidence" value="ECO:0007669"/>
    <property type="project" value="Ensembl"/>
</dbReference>
<reference evidence="21" key="1">
    <citation type="journal article" date="2004" name="Genome Res.">
        <title>The status, quality, and expansion of the NIH full-length cDNA project: the Mammalian Gene Collection (MGC).</title>
        <authorList>
            <consortium name="The MGC Project Team"/>
            <person name="Gerhard D.S."/>
            <person name="Wagner L."/>
            <person name="Feingold E.A."/>
            <person name="Shenmen C.M."/>
            <person name="Grouse L.H."/>
            <person name="Schuler G."/>
            <person name="Klein S.L."/>
            <person name="Old S."/>
            <person name="Rasooly R."/>
            <person name="Good P."/>
            <person name="Guyer M."/>
            <person name="Peck A.M."/>
            <person name="Derge J.G."/>
            <person name="Lipman D."/>
            <person name="Collins F.S."/>
            <person name="Jang W."/>
            <person name="Sherry S."/>
            <person name="Feolo M."/>
            <person name="Misquitta L."/>
            <person name="Lee E."/>
            <person name="Rotmistrovsky K."/>
            <person name="Greenhut S.F."/>
            <person name="Schaefer C.F."/>
            <person name="Buetow K."/>
            <person name="Bonner T.I."/>
            <person name="Haussler D."/>
            <person name="Kent J."/>
            <person name="Kiekhaus M."/>
            <person name="Furey T."/>
            <person name="Brent M."/>
            <person name="Prange C."/>
            <person name="Schreiber K."/>
            <person name="Shapiro N."/>
            <person name="Bhat N.K."/>
            <person name="Hopkins R.F."/>
            <person name="Hsie F."/>
            <person name="Driscoll T."/>
            <person name="Soares M.B."/>
            <person name="Casavant T.L."/>
            <person name="Scheetz T.E."/>
            <person name="Brown-stein M.J."/>
            <person name="Usdin T.B."/>
            <person name="Toshiyuki S."/>
            <person name="Carninci P."/>
            <person name="Piao Y."/>
            <person name="Dudekula D.B."/>
            <person name="Ko M.S."/>
            <person name="Kawakami K."/>
            <person name="Suzuki Y."/>
            <person name="Sugano S."/>
            <person name="Gruber C.E."/>
            <person name="Smith M.R."/>
            <person name="Simmons B."/>
            <person name="Moore T."/>
            <person name="Waterman R."/>
            <person name="Johnson S.L."/>
            <person name="Ruan Y."/>
            <person name="Wei C.L."/>
            <person name="Mathavan S."/>
            <person name="Gunaratne P.H."/>
            <person name="Wu J."/>
            <person name="Garcia A.M."/>
            <person name="Hulyk S.W."/>
            <person name="Fuh E."/>
            <person name="Yuan Y."/>
            <person name="Sneed A."/>
            <person name="Kowis C."/>
            <person name="Hodgson A."/>
            <person name="Muzny D.M."/>
            <person name="McPherson J."/>
            <person name="Gibbs R.A."/>
            <person name="Fahey J."/>
            <person name="Helton E."/>
            <person name="Ketteman M."/>
            <person name="Madan A."/>
            <person name="Rodrigues S."/>
            <person name="Sanchez A."/>
            <person name="Whiting M."/>
            <person name="Madari A."/>
            <person name="Young A.C."/>
            <person name="Wetherby K.D."/>
            <person name="Granite S.J."/>
            <person name="Kwong P.N."/>
            <person name="Brinkley C.P."/>
            <person name="Pearson R.L."/>
            <person name="Bouffard G.G."/>
            <person name="Blakesly R.W."/>
            <person name="Green E.D."/>
            <person name="Dickson M.C."/>
            <person name="Rodriguez A.C."/>
            <person name="Grimwood J."/>
            <person name="Schmutz J."/>
            <person name="Myers R.M."/>
            <person name="Butterfield Y.S."/>
            <person name="Griffith M."/>
            <person name="Griffith O.L."/>
            <person name="Krzywinski M.I."/>
            <person name="Liao N."/>
            <person name="Morin R."/>
            <person name="Morrin R."/>
            <person name="Palmquist D."/>
            <person name="Petrescu A.S."/>
            <person name="Skalska U."/>
            <person name="Smailus D.E."/>
            <person name="Stott J.M."/>
            <person name="Schnerch A."/>
            <person name="Schein J.E."/>
            <person name="Jones S.J."/>
            <person name="Holt R.A."/>
            <person name="Baross A."/>
            <person name="Marra M.A."/>
            <person name="Clifton S."/>
            <person name="Makowski K.A."/>
            <person name="Bosak S."/>
            <person name="Malek J."/>
        </authorList>
    </citation>
    <scope>NUCLEOTIDE SEQUENCE [LARGE SCALE MRNA]</scope>
    <source>
        <tissue evidence="21">Spleen</tissue>
    </source>
</reference>
<accession>B2RYP5</accession>
<dbReference type="Proteomes" id="UP000234681">
    <property type="component" value="Chromosome 11"/>
</dbReference>
<name>B2RYP5_RAT</name>
<evidence type="ECO:0000256" key="18">
    <source>
        <dbReference type="RuleBase" id="RU003465"/>
    </source>
</evidence>
<comment type="catalytic activity">
    <reaction evidence="13">
        <text>O-phospho-L-threonyl-[protein] + H2O = L-threonyl-[protein] + phosphate</text>
        <dbReference type="Rhea" id="RHEA:47004"/>
        <dbReference type="Rhea" id="RHEA-COMP:11060"/>
        <dbReference type="Rhea" id="RHEA-COMP:11605"/>
        <dbReference type="ChEBI" id="CHEBI:15377"/>
        <dbReference type="ChEBI" id="CHEBI:30013"/>
        <dbReference type="ChEBI" id="CHEBI:43474"/>
        <dbReference type="ChEBI" id="CHEBI:61977"/>
        <dbReference type="EC" id="3.1.3.16"/>
    </reaction>
</comment>
<evidence type="ECO:0000313" key="22">
    <source>
        <dbReference type="EMBL" id="EDL77866.1"/>
    </source>
</evidence>
<reference evidence="22" key="3">
    <citation type="submission" date="2005-09" db="EMBL/GenBank/DDBJ databases">
        <authorList>
            <person name="Mural R.J."/>
            <person name="Li P.W."/>
            <person name="Adams M.D."/>
            <person name="Amanatides P.G."/>
            <person name="Baden-Tillson H."/>
            <person name="Barnstead M."/>
            <person name="Chin S.H."/>
            <person name="Dew I."/>
            <person name="Evans C.A."/>
            <person name="Ferriera S."/>
            <person name="Flanigan M."/>
            <person name="Fosler C."/>
            <person name="Glodek A."/>
            <person name="Gu Z."/>
            <person name="Holt R.A."/>
            <person name="Jennings D."/>
            <person name="Kraft C.L."/>
            <person name="Lu F."/>
            <person name="Nguyen T."/>
            <person name="Nusskern D.R."/>
            <person name="Pfannkoch C.M."/>
            <person name="Sitter C."/>
            <person name="Sutton G.G."/>
            <person name="Venter J.C."/>
            <person name="Wang Z."/>
            <person name="Woodage T."/>
            <person name="Zheng X.H."/>
            <person name="Zhong F."/>
        </authorList>
    </citation>
    <scope>NUCLEOTIDE SEQUENCE</scope>
    <source>
        <strain evidence="22">BN</strain>
    </source>
</reference>
<dbReference type="GO" id="GO:0033192">
    <property type="term" value="F:calmodulin-dependent protein phosphatase activity"/>
    <property type="evidence" value="ECO:0007669"/>
    <property type="project" value="Ensembl"/>
</dbReference>
<evidence type="ECO:0000256" key="3">
    <source>
        <dbReference type="ARBA" id="ARBA00006702"/>
    </source>
</evidence>
<evidence type="ECO:0000259" key="20">
    <source>
        <dbReference type="PROSITE" id="PS51746"/>
    </source>
</evidence>
<dbReference type="SMART" id="SM00331">
    <property type="entry name" value="PP2C_SIG"/>
    <property type="match status" value="1"/>
</dbReference>